<dbReference type="FunFam" id="1.10.630.10:FF:000018">
    <property type="entry name" value="Cytochrome P450 monooxygenase"/>
    <property type="match status" value="1"/>
</dbReference>
<dbReference type="GO" id="GO:0004497">
    <property type="term" value="F:monooxygenase activity"/>
    <property type="evidence" value="ECO:0007669"/>
    <property type="project" value="UniProtKB-KW"/>
</dbReference>
<evidence type="ECO:0000313" key="8">
    <source>
        <dbReference type="EMBL" id="VTS03438.1"/>
    </source>
</evidence>
<evidence type="ECO:0000256" key="4">
    <source>
        <dbReference type="ARBA" id="ARBA00023002"/>
    </source>
</evidence>
<reference evidence="8 9" key="1">
    <citation type="submission" date="2019-05" db="EMBL/GenBank/DDBJ databases">
        <authorList>
            <consortium name="Science for Life Laboratories"/>
        </authorList>
    </citation>
    <scope>NUCLEOTIDE SEQUENCE [LARGE SCALE GENOMIC DNA]</scope>
    <source>
        <strain evidence="8">Soil9</strain>
    </source>
</reference>
<keyword evidence="4 7" id="KW-0560">Oxidoreductase</keyword>
<keyword evidence="3 7" id="KW-0479">Metal-binding</keyword>
<evidence type="ECO:0000256" key="7">
    <source>
        <dbReference type="RuleBase" id="RU000461"/>
    </source>
</evidence>
<gene>
    <name evidence="8" type="ORF">SOIL9_71830</name>
</gene>
<dbReference type="InterPro" id="IPR001128">
    <property type="entry name" value="Cyt_P450"/>
</dbReference>
<evidence type="ECO:0000256" key="3">
    <source>
        <dbReference type="ARBA" id="ARBA00022723"/>
    </source>
</evidence>
<dbReference type="GO" id="GO:0016705">
    <property type="term" value="F:oxidoreductase activity, acting on paired donors, with incorporation or reduction of molecular oxygen"/>
    <property type="evidence" value="ECO:0007669"/>
    <property type="project" value="InterPro"/>
</dbReference>
<keyword evidence="9" id="KW-1185">Reference proteome</keyword>
<dbReference type="PROSITE" id="PS00086">
    <property type="entry name" value="CYTOCHROME_P450"/>
    <property type="match status" value="1"/>
</dbReference>
<dbReference type="PRINTS" id="PR00359">
    <property type="entry name" value="BP450"/>
</dbReference>
<keyword evidence="2 7" id="KW-0349">Heme</keyword>
<dbReference type="InterPro" id="IPR002397">
    <property type="entry name" value="Cyt_P450_B"/>
</dbReference>
<evidence type="ECO:0000256" key="5">
    <source>
        <dbReference type="ARBA" id="ARBA00023004"/>
    </source>
</evidence>
<dbReference type="InterPro" id="IPR036396">
    <property type="entry name" value="Cyt_P450_sf"/>
</dbReference>
<comment type="similarity">
    <text evidence="1 7">Belongs to the cytochrome P450 family.</text>
</comment>
<protein>
    <recommendedName>
        <fullName evidence="10">Cytochrome P450</fullName>
    </recommendedName>
</protein>
<keyword evidence="6 7" id="KW-0503">Monooxygenase</keyword>
<dbReference type="Proteomes" id="UP000464178">
    <property type="component" value="Chromosome"/>
</dbReference>
<dbReference type="RefSeq" id="WP_162673028.1">
    <property type="nucleotide sequence ID" value="NZ_LR593886.1"/>
</dbReference>
<accession>A0A6P2DKG4</accession>
<dbReference type="InterPro" id="IPR017972">
    <property type="entry name" value="Cyt_P450_CS"/>
</dbReference>
<evidence type="ECO:0000256" key="6">
    <source>
        <dbReference type="ARBA" id="ARBA00023033"/>
    </source>
</evidence>
<dbReference type="PANTHER" id="PTHR46696:SF1">
    <property type="entry name" value="CYTOCHROME P450 YJIB-RELATED"/>
    <property type="match status" value="1"/>
</dbReference>
<keyword evidence="8" id="KW-0575">Peroxidase</keyword>
<dbReference type="GO" id="GO:0004601">
    <property type="term" value="F:peroxidase activity"/>
    <property type="evidence" value="ECO:0007669"/>
    <property type="project" value="UniProtKB-KW"/>
</dbReference>
<dbReference type="SUPFAM" id="SSF48264">
    <property type="entry name" value="Cytochrome P450"/>
    <property type="match status" value="1"/>
</dbReference>
<dbReference type="KEGG" id="gms:SOIL9_71830"/>
<evidence type="ECO:0000256" key="2">
    <source>
        <dbReference type="ARBA" id="ARBA00022617"/>
    </source>
</evidence>
<dbReference type="CDD" id="cd11029">
    <property type="entry name" value="CYP107-like"/>
    <property type="match status" value="1"/>
</dbReference>
<name>A0A6P2DKG4_9BACT</name>
<keyword evidence="5 7" id="KW-0408">Iron</keyword>
<dbReference type="PANTHER" id="PTHR46696">
    <property type="entry name" value="P450, PUTATIVE (EUROFUNG)-RELATED"/>
    <property type="match status" value="1"/>
</dbReference>
<dbReference type="GO" id="GO:0020037">
    <property type="term" value="F:heme binding"/>
    <property type="evidence" value="ECO:0007669"/>
    <property type="project" value="InterPro"/>
</dbReference>
<sequence length="403" mass="44573">MSLPLFNPFDPQYVADPHAYYARLRQTVPVQQAVLLDGQTVWLLTRYDDVEAVFSDPRMVKDPRNACSPEQLARMPVRPQSTRYARTNMLSRDAPDHTRLRRLVSKAFTPRMVEQLRPRVQAIADALLDAVAGRGEMNVIDEYAFPLPITVIAEMLGVPVADRDQFREWSDAILTAIPPQPATPAAVAALEGLAQYLEGRFEERRRMPTEDLITGLVQAEEAGDKLSKDELQGMAYVLLVAGYETTANLIGSGVLALLQHPDQLAKLRADPTLMPSAVEELLRFTSPVKTSTLRFAAADVSVGDVVIPKGEMVLVIITAANRDPARFPSPDTLDITRPDNKHLAFGHGVHYCLGAPLARLEGEIAFGTLLRRLPDLRLGIASEALTWRPSFGVRGLEKLPVRF</sequence>
<proteinExistence type="inferred from homology"/>
<dbReference type="Gene3D" id="1.10.630.10">
    <property type="entry name" value="Cytochrome P450"/>
    <property type="match status" value="1"/>
</dbReference>
<dbReference type="EMBL" id="LR593886">
    <property type="protein sequence ID" value="VTS03438.1"/>
    <property type="molecule type" value="Genomic_DNA"/>
</dbReference>
<dbReference type="AlphaFoldDB" id="A0A6P2DKG4"/>
<evidence type="ECO:0000256" key="1">
    <source>
        <dbReference type="ARBA" id="ARBA00010617"/>
    </source>
</evidence>
<dbReference type="PRINTS" id="PR00385">
    <property type="entry name" value="P450"/>
</dbReference>
<dbReference type="Pfam" id="PF00067">
    <property type="entry name" value="p450"/>
    <property type="match status" value="1"/>
</dbReference>
<dbReference type="GO" id="GO:0005506">
    <property type="term" value="F:iron ion binding"/>
    <property type="evidence" value="ECO:0007669"/>
    <property type="project" value="InterPro"/>
</dbReference>
<evidence type="ECO:0008006" key="10">
    <source>
        <dbReference type="Google" id="ProtNLM"/>
    </source>
</evidence>
<organism evidence="8 9">
    <name type="scientific">Gemmata massiliana</name>
    <dbReference type="NCBI Taxonomy" id="1210884"/>
    <lineage>
        <taxon>Bacteria</taxon>
        <taxon>Pseudomonadati</taxon>
        <taxon>Planctomycetota</taxon>
        <taxon>Planctomycetia</taxon>
        <taxon>Gemmatales</taxon>
        <taxon>Gemmataceae</taxon>
        <taxon>Gemmata</taxon>
    </lineage>
</organism>
<evidence type="ECO:0000313" key="9">
    <source>
        <dbReference type="Proteomes" id="UP000464178"/>
    </source>
</evidence>